<name>A0ACD5VPH0_AVESA</name>
<sequence>MAEAAISVSISKLGELAVSEAKLRRQVGGNIMLLRDRLEWLQAFVRDADRKRRAGADGLSQVWVLQTRDVAYEVEDALDDFFHEEVIGLKDKGGRRRCWKAFTGLFTKVGVQHGLVGRIKKIKSRLDQISEFQKEYQIVHTPSVVLESSITSIAAWWDNLENAEVFGPDVEIIKQMLVRKDERSLFFFMRNGQEHPMFISIVGDSGVGKNTLAQIIHREMKSEMRMLVRCDMEPGSSTGDFLRKVYECASLLLCYDYEREMIAGEQDWDISDKLRQLLGGKRYLLILGGISSKDILNSVRASLPDPNDDNNNGGCVMLILDTENEEVAWHANTMNINGINGVHLLTRLDQKRSGQLFSWKVTKKSQEGSRRRLSLSGQEDDGKYSELVYRVTGGYPIAIVLLAGLLRFKEKPAQWEAVLKQLEFVYNNGSKHETNYMSNIRSIETVFWASFEDLPSDIKPCFLYFAVYPKDTCQYADEIVRMWIGEGFIKPQNRKTMVQVGHDYLKELVLRCLVDVEEIKADGGIHLVRVHRSLMGFLQSEVRESGFIEIINNNDITDVILPPSVRRLSVYSRRNTSTFASKKFPKLRSFICRIIDKDSQPHSNDLEFLCSSKFIRIISLQGLRLERLPDRIGDMINLRYLRIDSLSLKKLPSSISRLVHLQTLDIRNTEVEVIDLEFWKIRSLRHVLATKLMLPTTMKFVVTEKEDGAGESELQTLHGVRLDISTEWAAGNCPLDKMTSLLSLELEMHGSEEKRHGLPPFKAALGNMPLLGHLYLKADLIPSWVFTDPSLVSLKTMVLNGNVNWNKIVPQNNQVSGHLLRKVRPNLIQIKLQDSNKVPEIIKEQLGMILIKED</sequence>
<evidence type="ECO:0000313" key="1">
    <source>
        <dbReference type="EnsemblPlants" id="AVESA.00010b.r2.3CG0495810.1.CDS"/>
    </source>
</evidence>
<organism evidence="1 2">
    <name type="scientific">Avena sativa</name>
    <name type="common">Oat</name>
    <dbReference type="NCBI Taxonomy" id="4498"/>
    <lineage>
        <taxon>Eukaryota</taxon>
        <taxon>Viridiplantae</taxon>
        <taxon>Streptophyta</taxon>
        <taxon>Embryophyta</taxon>
        <taxon>Tracheophyta</taxon>
        <taxon>Spermatophyta</taxon>
        <taxon>Magnoliopsida</taxon>
        <taxon>Liliopsida</taxon>
        <taxon>Poales</taxon>
        <taxon>Poaceae</taxon>
        <taxon>BOP clade</taxon>
        <taxon>Pooideae</taxon>
        <taxon>Poodae</taxon>
        <taxon>Poeae</taxon>
        <taxon>Poeae Chloroplast Group 1 (Aveneae type)</taxon>
        <taxon>Aveninae</taxon>
        <taxon>Avena</taxon>
    </lineage>
</organism>
<reference evidence="1" key="2">
    <citation type="submission" date="2025-09" db="UniProtKB">
        <authorList>
            <consortium name="EnsemblPlants"/>
        </authorList>
    </citation>
    <scope>IDENTIFICATION</scope>
</reference>
<accession>A0ACD5VPH0</accession>
<proteinExistence type="predicted"/>
<keyword evidence="2" id="KW-1185">Reference proteome</keyword>
<evidence type="ECO:0000313" key="2">
    <source>
        <dbReference type="Proteomes" id="UP001732700"/>
    </source>
</evidence>
<dbReference type="EnsemblPlants" id="AVESA.00010b.r2.3CG0495810.1">
    <property type="protein sequence ID" value="AVESA.00010b.r2.3CG0495810.1.CDS"/>
    <property type="gene ID" value="AVESA.00010b.r2.3CG0495810"/>
</dbReference>
<reference evidence="1" key="1">
    <citation type="submission" date="2021-05" db="EMBL/GenBank/DDBJ databases">
        <authorList>
            <person name="Scholz U."/>
            <person name="Mascher M."/>
            <person name="Fiebig A."/>
        </authorList>
    </citation>
    <scope>NUCLEOTIDE SEQUENCE [LARGE SCALE GENOMIC DNA]</scope>
</reference>
<dbReference type="Proteomes" id="UP001732700">
    <property type="component" value="Chromosome 3C"/>
</dbReference>
<protein>
    <submittedName>
        <fullName evidence="1">Uncharacterized protein</fullName>
    </submittedName>
</protein>